<evidence type="ECO:0000259" key="1">
    <source>
        <dbReference type="Pfam" id="PF06985"/>
    </source>
</evidence>
<gene>
    <name evidence="3" type="ORF">Triagg1_5101</name>
</gene>
<evidence type="ECO:0000313" key="3">
    <source>
        <dbReference type="EMBL" id="KAK4074505.1"/>
    </source>
</evidence>
<dbReference type="PANTHER" id="PTHR10622:SF10">
    <property type="entry name" value="HET DOMAIN-CONTAINING PROTEIN"/>
    <property type="match status" value="1"/>
</dbReference>
<feature type="domain" description="Heterokaryon incompatibility" evidence="1">
    <location>
        <begin position="39"/>
        <end position="125"/>
    </location>
</feature>
<sequence length="559" mass="62490">MRLLNTKTLQIEQFTNHGGYNTLLKKGSDLTAKRPTPRYAILSHTWGEGEITFQDMRAKDRSATMKKCGWKKLEDSCRRAATDGFRYIWNDTCCIDKTSSTELAEAINSMFQWYRESALCYAFLEDCQGPLPYKTGSSSSALPRWYTRGWTLQELIAPKVVHFYSKSWQFLGTKDDHLAELSMVTGIDTYALGGGDLSRISVARRMSWVANRQTTVAEDMAYSLMGIFNISMPLLYGEGIKAFTRLQEEIMQETDDQSVFAWNDTDMRGTRRGDYGEGNGLLAPTPSFFASSSSLAKLYIPRPGRRQTTVTSQGAVVNLLLCHDTSSGSNDIFFAILDCQVGHIPGVLAGIRLKRTDASGNNFSRIDTSQIFQFARVERDESVAIEGFDPTQEQTQLLEVTSRAVFRNWAPRTVRVLQAPGSQPQLPPGFWLVAPQNVSSSAVSVQAAYPVKLWDSHNWLMQPPNSSSLTPKTGAVQLKLNGKQYFLIFGAASTRQGLKPWCALEQSSGRISLEQWFAQFKAEMDKPNGGARRSPDIDATIRLAKVSGHDMYVMQLLTR</sequence>
<dbReference type="AlphaFoldDB" id="A0AAE1ICZ3"/>
<dbReference type="Pfam" id="PF26640">
    <property type="entry name" value="DUF8212"/>
    <property type="match status" value="1"/>
</dbReference>
<name>A0AAE1ICZ3_9HYPO</name>
<dbReference type="PANTHER" id="PTHR10622">
    <property type="entry name" value="HET DOMAIN-CONTAINING PROTEIN"/>
    <property type="match status" value="1"/>
</dbReference>
<dbReference type="GeneID" id="87919484"/>
<proteinExistence type="predicted"/>
<comment type="caution">
    <text evidence="3">The sequence shown here is derived from an EMBL/GenBank/DDBJ whole genome shotgun (WGS) entry which is preliminary data.</text>
</comment>
<accession>A0AAE1ICZ3</accession>
<dbReference type="EMBL" id="JAWRVG010000017">
    <property type="protein sequence ID" value="KAK4074505.1"/>
    <property type="molecule type" value="Genomic_DNA"/>
</dbReference>
<organism evidence="3 4">
    <name type="scientific">Trichoderma aggressivum f. europaeum</name>
    <dbReference type="NCBI Taxonomy" id="173218"/>
    <lineage>
        <taxon>Eukaryota</taxon>
        <taxon>Fungi</taxon>
        <taxon>Dikarya</taxon>
        <taxon>Ascomycota</taxon>
        <taxon>Pezizomycotina</taxon>
        <taxon>Sordariomycetes</taxon>
        <taxon>Hypocreomycetidae</taxon>
        <taxon>Hypocreales</taxon>
        <taxon>Hypocreaceae</taxon>
        <taxon>Trichoderma</taxon>
    </lineage>
</organism>
<dbReference type="RefSeq" id="XP_062755926.1">
    <property type="nucleotide sequence ID" value="XM_062899579.1"/>
</dbReference>
<evidence type="ECO:0008006" key="5">
    <source>
        <dbReference type="Google" id="ProtNLM"/>
    </source>
</evidence>
<dbReference type="InterPro" id="IPR010730">
    <property type="entry name" value="HET"/>
</dbReference>
<reference evidence="3" key="1">
    <citation type="submission" date="2023-11" db="EMBL/GenBank/DDBJ databases">
        <title>The genome sequences of three competitors of mushroom-forming fungi.</title>
        <authorList>
            <person name="Beijen E."/>
            <person name="Ohm R.A."/>
        </authorList>
    </citation>
    <scope>NUCLEOTIDE SEQUENCE</scope>
    <source>
        <strain evidence="3">CBS 100526</strain>
    </source>
</reference>
<keyword evidence="4" id="KW-1185">Reference proteome</keyword>
<dbReference type="Pfam" id="PF06985">
    <property type="entry name" value="HET"/>
    <property type="match status" value="1"/>
</dbReference>
<dbReference type="Proteomes" id="UP001273209">
    <property type="component" value="Unassembled WGS sequence"/>
</dbReference>
<dbReference type="InterPro" id="IPR058525">
    <property type="entry name" value="DUF8212"/>
</dbReference>
<feature type="domain" description="DUF8212" evidence="2">
    <location>
        <begin position="241"/>
        <end position="267"/>
    </location>
</feature>
<evidence type="ECO:0000313" key="4">
    <source>
        <dbReference type="Proteomes" id="UP001273209"/>
    </source>
</evidence>
<protein>
    <recommendedName>
        <fullName evidence="5">Heterokaryon incompatibility domain-containing protein</fullName>
    </recommendedName>
</protein>
<evidence type="ECO:0000259" key="2">
    <source>
        <dbReference type="Pfam" id="PF26640"/>
    </source>
</evidence>